<protein>
    <recommendedName>
        <fullName evidence="13">FAD-binding FR-type domain-containing protein</fullName>
    </recommendedName>
</protein>
<dbReference type="InterPro" id="IPR013112">
    <property type="entry name" value="FAD-bd_8"/>
</dbReference>
<evidence type="ECO:0000313" key="15">
    <source>
        <dbReference type="Proteomes" id="UP001329825"/>
    </source>
</evidence>
<dbReference type="InterPro" id="IPR013121">
    <property type="entry name" value="Fe_red_NAD-bd_6"/>
</dbReference>
<dbReference type="InterPro" id="IPR017927">
    <property type="entry name" value="FAD-bd_FR_type"/>
</dbReference>
<name>A0ABZ1CQD6_9TREE</name>
<dbReference type="SFLD" id="SFLDS00052">
    <property type="entry name" value="Ferric_Reductase_Domain"/>
    <property type="match status" value="1"/>
</dbReference>
<dbReference type="GeneID" id="87952461"/>
<dbReference type="PROSITE" id="PS51384">
    <property type="entry name" value="FAD_FR"/>
    <property type="match status" value="1"/>
</dbReference>
<dbReference type="InterPro" id="IPR013130">
    <property type="entry name" value="Fe3_Rdtase_TM_dom"/>
</dbReference>
<dbReference type="EMBL" id="CP141881">
    <property type="protein sequence ID" value="WRT63425.1"/>
    <property type="molecule type" value="Genomic_DNA"/>
</dbReference>
<dbReference type="Proteomes" id="UP001329825">
    <property type="component" value="Chromosome 1"/>
</dbReference>
<feature type="transmembrane region" description="Helical" evidence="12">
    <location>
        <begin position="44"/>
        <end position="63"/>
    </location>
</feature>
<evidence type="ECO:0000256" key="3">
    <source>
        <dbReference type="ARBA" id="ARBA00022448"/>
    </source>
</evidence>
<evidence type="ECO:0000259" key="13">
    <source>
        <dbReference type="PROSITE" id="PS51384"/>
    </source>
</evidence>
<keyword evidence="5" id="KW-0249">Electron transport</keyword>
<feature type="compositionally biased region" description="Polar residues" evidence="11">
    <location>
        <begin position="131"/>
        <end position="150"/>
    </location>
</feature>
<evidence type="ECO:0000256" key="11">
    <source>
        <dbReference type="SAM" id="MobiDB-lite"/>
    </source>
</evidence>
<evidence type="ECO:0000256" key="2">
    <source>
        <dbReference type="ARBA" id="ARBA00006278"/>
    </source>
</evidence>
<organism evidence="14 15">
    <name type="scientific">Kwoniella shivajii</name>
    <dbReference type="NCBI Taxonomy" id="564305"/>
    <lineage>
        <taxon>Eukaryota</taxon>
        <taxon>Fungi</taxon>
        <taxon>Dikarya</taxon>
        <taxon>Basidiomycota</taxon>
        <taxon>Agaricomycotina</taxon>
        <taxon>Tremellomycetes</taxon>
        <taxon>Tremellales</taxon>
        <taxon>Cryptococcaceae</taxon>
        <taxon>Kwoniella</taxon>
    </lineage>
</organism>
<dbReference type="InterPro" id="IPR039261">
    <property type="entry name" value="FNR_nucleotide-bd"/>
</dbReference>
<keyword evidence="9 12" id="KW-0472">Membrane</keyword>
<keyword evidence="10" id="KW-0325">Glycoprotein</keyword>
<evidence type="ECO:0000256" key="12">
    <source>
        <dbReference type="SAM" id="Phobius"/>
    </source>
</evidence>
<dbReference type="Pfam" id="PF08030">
    <property type="entry name" value="NAD_binding_6"/>
    <property type="match status" value="1"/>
</dbReference>
<dbReference type="SFLD" id="SFLDG01168">
    <property type="entry name" value="Ferric_reductase_subgroup_(FRE"/>
    <property type="match status" value="1"/>
</dbReference>
<feature type="transmembrane region" description="Helical" evidence="12">
    <location>
        <begin position="227"/>
        <end position="245"/>
    </location>
</feature>
<proteinExistence type="inferred from homology"/>
<evidence type="ECO:0000256" key="4">
    <source>
        <dbReference type="ARBA" id="ARBA00022692"/>
    </source>
</evidence>
<keyword evidence="7" id="KW-0560">Oxidoreductase</keyword>
<dbReference type="RefSeq" id="XP_062788165.1">
    <property type="nucleotide sequence ID" value="XM_062932114.1"/>
</dbReference>
<dbReference type="InterPro" id="IPR051410">
    <property type="entry name" value="Ferric/Cupric_Reductase"/>
</dbReference>
<dbReference type="Pfam" id="PF08022">
    <property type="entry name" value="FAD_binding_8"/>
    <property type="match status" value="1"/>
</dbReference>
<dbReference type="Gene3D" id="3.40.50.80">
    <property type="entry name" value="Nucleotide-binding domain of ferredoxin-NADP reductase (FNR) module"/>
    <property type="match status" value="1"/>
</dbReference>
<feature type="transmembrane region" description="Helical" evidence="12">
    <location>
        <begin position="294"/>
        <end position="316"/>
    </location>
</feature>
<dbReference type="Pfam" id="PF01794">
    <property type="entry name" value="Ferric_reduct"/>
    <property type="match status" value="1"/>
</dbReference>
<gene>
    <name evidence="14" type="ORF">IL334_000330</name>
</gene>
<evidence type="ECO:0000256" key="10">
    <source>
        <dbReference type="ARBA" id="ARBA00023180"/>
    </source>
</evidence>
<evidence type="ECO:0000256" key="1">
    <source>
        <dbReference type="ARBA" id="ARBA00004141"/>
    </source>
</evidence>
<feature type="transmembrane region" description="Helical" evidence="12">
    <location>
        <begin position="257"/>
        <end position="274"/>
    </location>
</feature>
<keyword evidence="15" id="KW-1185">Reference proteome</keyword>
<dbReference type="PANTHER" id="PTHR32361">
    <property type="entry name" value="FERRIC/CUPRIC REDUCTASE TRANSMEMBRANE COMPONENT"/>
    <property type="match status" value="1"/>
</dbReference>
<evidence type="ECO:0000313" key="14">
    <source>
        <dbReference type="EMBL" id="WRT63425.1"/>
    </source>
</evidence>
<feature type="domain" description="FAD-binding FR-type" evidence="13">
    <location>
        <begin position="342"/>
        <end position="512"/>
    </location>
</feature>
<feature type="transmembrane region" description="Helical" evidence="12">
    <location>
        <begin position="347"/>
        <end position="367"/>
    </location>
</feature>
<keyword evidence="8" id="KW-0406">Ion transport</keyword>
<sequence>MLASNDTTSNFPNRLSSASIHVRTAWGGVDAEHPFTLLHNKDEVPPLSVLILVGVLLTVYTLLNIPRLFARWYSDKQGGEMFNGMHLSSKPPAPSATVVGGGIALSQTPTSSRSRAFISKEGDSPGYPSPIYQTPTTATPTRSFNTYPSPSTERLIRRVDSPRYIPNLSSKLPFSGYMEIRVPVTGMTVGQVFICIIWAGLVTLALFYDNDIVKAPVRAGFVATNQLPIVFLLAGKVNWIGYLIGKGYEKINFLHRFVGRCLFVAATFHAGGYLNKWLRKGGIAYVSESSRIPFITAGIVAWAAFGFMGITALPIIRRRMYGFFWISHWIGFVTAIIALSFHKPYTGLLATICLLLYTKDLILRLFIKTRIVPAKIIALPAPSSCLPEGSTQIILPLRSGWRAGQHVFLRVPALQEMGGMAWLENHPFTIGSAEGGEMILMAKKAGGWTRDLYDFAAKGGVSQAPREDVGEQNDVGYEGEKRDLATLERAEEVVGRECKILVEGPYGGPCSTIFSSYSGITLISGGSGITYSLAMFQDLIKKASENHVRAAAIHLVWIVKTYEHATPLLSHLENLCIRAEMQSTIDPGITIYISRATSSKRFQHRGVEVKAERPDLPRLVRDDVTRTRGEALSGGVGTCGMIIGVCGPRRLIDGTRMAVRSIPWKEKKDVGGVTVHTETFGW</sequence>
<feature type="transmembrane region" description="Helical" evidence="12">
    <location>
        <begin position="184"/>
        <end position="207"/>
    </location>
</feature>
<evidence type="ECO:0000256" key="6">
    <source>
        <dbReference type="ARBA" id="ARBA00022989"/>
    </source>
</evidence>
<evidence type="ECO:0000256" key="7">
    <source>
        <dbReference type="ARBA" id="ARBA00023002"/>
    </source>
</evidence>
<reference evidence="14 15" key="1">
    <citation type="submission" date="2024-01" db="EMBL/GenBank/DDBJ databases">
        <title>Comparative genomics of Cryptococcus and Kwoniella reveals pathogenesis evolution and contrasting modes of karyotype evolution via chromosome fusion or intercentromeric recombination.</title>
        <authorList>
            <person name="Coelho M.A."/>
            <person name="David-Palma M."/>
            <person name="Shea T."/>
            <person name="Bowers K."/>
            <person name="McGinley-Smith S."/>
            <person name="Mohammad A.W."/>
            <person name="Gnirke A."/>
            <person name="Yurkov A.M."/>
            <person name="Nowrousian M."/>
            <person name="Sun S."/>
            <person name="Cuomo C.A."/>
            <person name="Heitman J."/>
        </authorList>
    </citation>
    <scope>NUCLEOTIDE SEQUENCE [LARGE SCALE GENOMIC DNA]</scope>
    <source>
        <strain evidence="14">CBS 11374</strain>
    </source>
</reference>
<feature type="transmembrane region" description="Helical" evidence="12">
    <location>
        <begin position="323"/>
        <end position="341"/>
    </location>
</feature>
<dbReference type="SUPFAM" id="SSF52343">
    <property type="entry name" value="Ferredoxin reductase-like, C-terminal NADP-linked domain"/>
    <property type="match status" value="1"/>
</dbReference>
<keyword evidence="6 12" id="KW-1133">Transmembrane helix</keyword>
<accession>A0ABZ1CQD6</accession>
<evidence type="ECO:0000256" key="9">
    <source>
        <dbReference type="ARBA" id="ARBA00023136"/>
    </source>
</evidence>
<evidence type="ECO:0000256" key="5">
    <source>
        <dbReference type="ARBA" id="ARBA00022982"/>
    </source>
</evidence>
<evidence type="ECO:0000256" key="8">
    <source>
        <dbReference type="ARBA" id="ARBA00023065"/>
    </source>
</evidence>
<dbReference type="CDD" id="cd06186">
    <property type="entry name" value="NOX_Duox_like_FAD_NADP"/>
    <property type="match status" value="1"/>
</dbReference>
<feature type="region of interest" description="Disordered" evidence="11">
    <location>
        <begin position="117"/>
        <end position="150"/>
    </location>
</feature>
<keyword evidence="3" id="KW-0813">Transport</keyword>
<comment type="subcellular location">
    <subcellularLocation>
        <location evidence="1">Membrane</location>
        <topology evidence="1">Multi-pass membrane protein</topology>
    </subcellularLocation>
</comment>
<dbReference type="PANTHER" id="PTHR32361:SF9">
    <property type="entry name" value="FERRIC REDUCTASE TRANSMEMBRANE COMPONENT 3-RELATED"/>
    <property type="match status" value="1"/>
</dbReference>
<keyword evidence="4 12" id="KW-0812">Transmembrane</keyword>
<comment type="similarity">
    <text evidence="2">Belongs to the ferric reductase (FRE) family.</text>
</comment>